<organism evidence="2 3">
    <name type="scientific">Holothuria leucospilota</name>
    <name type="common">Black long sea cucumber</name>
    <name type="synonym">Mertensiothuria leucospilota</name>
    <dbReference type="NCBI Taxonomy" id="206669"/>
    <lineage>
        <taxon>Eukaryota</taxon>
        <taxon>Metazoa</taxon>
        <taxon>Echinodermata</taxon>
        <taxon>Eleutherozoa</taxon>
        <taxon>Echinozoa</taxon>
        <taxon>Holothuroidea</taxon>
        <taxon>Aspidochirotacea</taxon>
        <taxon>Aspidochirotida</taxon>
        <taxon>Holothuriidae</taxon>
        <taxon>Holothuria</taxon>
    </lineage>
</organism>
<reference evidence="2" key="1">
    <citation type="submission" date="2021-10" db="EMBL/GenBank/DDBJ databases">
        <title>Tropical sea cucumber genome reveals ecological adaptation and Cuvierian tubules defense mechanism.</title>
        <authorList>
            <person name="Chen T."/>
        </authorList>
    </citation>
    <scope>NUCLEOTIDE SEQUENCE</scope>
    <source>
        <strain evidence="2">Nanhai2018</strain>
        <tissue evidence="2">Muscle</tissue>
    </source>
</reference>
<comment type="caution">
    <text evidence="2">The sequence shown here is derived from an EMBL/GenBank/DDBJ whole genome shotgun (WGS) entry which is preliminary data.</text>
</comment>
<evidence type="ECO:0000256" key="1">
    <source>
        <dbReference type="SAM" id="MobiDB-lite"/>
    </source>
</evidence>
<evidence type="ECO:0000313" key="2">
    <source>
        <dbReference type="EMBL" id="KAJ8048024.1"/>
    </source>
</evidence>
<keyword evidence="3" id="KW-1185">Reference proteome</keyword>
<name>A0A9Q1CP11_HOLLE</name>
<evidence type="ECO:0000313" key="3">
    <source>
        <dbReference type="Proteomes" id="UP001152320"/>
    </source>
</evidence>
<dbReference type="AlphaFoldDB" id="A0A9Q1CP11"/>
<sequence>MPCSTVDPGFLAAKKLKELRISKVVNVNERQVLQFLGQCRDMLVAATSKLLVKCPLTYTITRNLACMDPCMMATNKDDCVAKFRRVLHKLVFLKQVNEIDCDSLQWEYEAFLDEAVSRNFSKFKGYSCDDQRLDTFLSMYMNGVPAYDKLWQLTKKLLILSHGQATVERGFSVNAQLIVENMKEKSVVFQRVVHNAIANYGGLLKTPVTKSLLSYAASARRKYMAYLEDQNHQRSLQKSFDSKRRSGENTEQLEAG</sequence>
<dbReference type="Proteomes" id="UP001152320">
    <property type="component" value="Chromosome 1"/>
</dbReference>
<accession>A0A9Q1CP11</accession>
<feature type="region of interest" description="Disordered" evidence="1">
    <location>
        <begin position="235"/>
        <end position="256"/>
    </location>
</feature>
<gene>
    <name evidence="2" type="ORF">HOLleu_00178</name>
</gene>
<dbReference type="EMBL" id="JAIZAY010000001">
    <property type="protein sequence ID" value="KAJ8048024.1"/>
    <property type="molecule type" value="Genomic_DNA"/>
</dbReference>
<protein>
    <submittedName>
        <fullName evidence="2">Uncharacterized protein</fullName>
    </submittedName>
</protein>
<dbReference type="OrthoDB" id="10056877at2759"/>
<proteinExistence type="predicted"/>